<reference evidence="1 2" key="1">
    <citation type="submission" date="2012-01" db="EMBL/GenBank/DDBJ databases">
        <title>The Genome Sequence of Odoribacter laneus YIT 12061.</title>
        <authorList>
            <consortium name="The Broad Institute Genome Sequencing Platform"/>
            <person name="Earl A."/>
            <person name="Ward D."/>
            <person name="Feldgarden M."/>
            <person name="Gevers D."/>
            <person name="Morotomi M."/>
            <person name="Young S.K."/>
            <person name="Zeng Q."/>
            <person name="Gargeya S."/>
            <person name="Fitzgerald M."/>
            <person name="Haas B."/>
            <person name="Abouelleil A."/>
            <person name="Alvarado L."/>
            <person name="Arachchi H.M."/>
            <person name="Berlin A."/>
            <person name="Chapman S.B."/>
            <person name="Gearin G."/>
            <person name="Goldberg J."/>
            <person name="Griggs A."/>
            <person name="Gujja S."/>
            <person name="Hansen M."/>
            <person name="Heiman D."/>
            <person name="Howarth C."/>
            <person name="Larimer J."/>
            <person name="Lui A."/>
            <person name="MacDonald P.J.P."/>
            <person name="McCowen C."/>
            <person name="Montmayeur A."/>
            <person name="Murphy C."/>
            <person name="Neiman D."/>
            <person name="Pearson M."/>
            <person name="Priest M."/>
            <person name="Roberts A."/>
            <person name="Saif S."/>
            <person name="Shea T."/>
            <person name="Sisk P."/>
            <person name="Stolte C."/>
            <person name="Sykes S."/>
            <person name="Wortman J."/>
            <person name="Nusbaum C."/>
            <person name="Birren B."/>
        </authorList>
    </citation>
    <scope>NUCLEOTIDE SEQUENCE [LARGE SCALE GENOMIC DNA]</scope>
    <source>
        <strain evidence="1 2">YIT 12061</strain>
    </source>
</reference>
<dbReference type="Proteomes" id="UP000004892">
    <property type="component" value="Unassembled WGS sequence"/>
</dbReference>
<dbReference type="GeneID" id="98068530"/>
<accession>H1DF97</accession>
<evidence type="ECO:0000313" key="2">
    <source>
        <dbReference type="Proteomes" id="UP000004892"/>
    </source>
</evidence>
<dbReference type="AlphaFoldDB" id="H1DF97"/>
<protein>
    <recommendedName>
        <fullName evidence="3">Oligogalacturonate lyase domain-containing protein</fullName>
    </recommendedName>
</protein>
<dbReference type="Gene3D" id="2.130.10.10">
    <property type="entry name" value="YVTN repeat-like/Quinoprotein amine dehydrogenase"/>
    <property type="match status" value="1"/>
</dbReference>
<gene>
    <name evidence="1" type="ORF">HMPREF9449_00933</name>
</gene>
<dbReference type="HOGENOM" id="CLU_668760_0_0_10"/>
<dbReference type="PATRIC" id="fig|742817.3.peg.991"/>
<dbReference type="RefSeq" id="WP_009136081.1">
    <property type="nucleotide sequence ID" value="NZ_JH594596.1"/>
</dbReference>
<dbReference type="InterPro" id="IPR015943">
    <property type="entry name" value="WD40/YVTN_repeat-like_dom_sf"/>
</dbReference>
<comment type="caution">
    <text evidence="1">The sequence shown here is derived from an EMBL/GenBank/DDBJ whole genome shotgun (WGS) entry which is preliminary data.</text>
</comment>
<dbReference type="eggNOG" id="COG0823">
    <property type="taxonomic scope" value="Bacteria"/>
</dbReference>
<proteinExistence type="predicted"/>
<evidence type="ECO:0008006" key="3">
    <source>
        <dbReference type="Google" id="ProtNLM"/>
    </source>
</evidence>
<sequence length="418" mass="48559">MSIEQKINYQLNKYPIIKKVVKRTYQLAMYAISPKVKSEGNIIRVSPEADGEYFFGYYDKSPWDITGRYMLCMKAKDTWSEPDPFTEAEILVIDTEAGTHRIVATTHTWNVQQGCMAQWLGPDFKDKILYNDLREGKYCSVILNIETKEEIVLPFPIYTVSTDGKTALSLDFSRLHSLRLGYGYAALHEATKGEALPNSTAIWRIDIESRKVEPLLTYKNFAHFEPREEMKEPGSVHKVNHLMLSPNGKRFMVLYRWFCGQRKYTRLITCNVDGTDMYVLSDDDMVSHCFWKNDEEIIAFERKKDAGNGYFLMRDKTQKYQHLWKQLSNDGHPSYCPSDNSLVVIDSYPNRARVADIKLLRDTDPDAKDMKVIARVFAPFKYDNDTRCDLHPRWSRDGKKVCFDSVFEGRRGLYVITI</sequence>
<dbReference type="STRING" id="742817.HMPREF9449_00933"/>
<keyword evidence="2" id="KW-1185">Reference proteome</keyword>
<dbReference type="SUPFAM" id="SSF82171">
    <property type="entry name" value="DPP6 N-terminal domain-like"/>
    <property type="match status" value="1"/>
</dbReference>
<evidence type="ECO:0000313" key="1">
    <source>
        <dbReference type="EMBL" id="EHP49415.1"/>
    </source>
</evidence>
<name>H1DF97_9BACT</name>
<organism evidence="1 2">
    <name type="scientific">Odoribacter laneus YIT 12061</name>
    <dbReference type="NCBI Taxonomy" id="742817"/>
    <lineage>
        <taxon>Bacteria</taxon>
        <taxon>Pseudomonadati</taxon>
        <taxon>Bacteroidota</taxon>
        <taxon>Bacteroidia</taxon>
        <taxon>Bacteroidales</taxon>
        <taxon>Odoribacteraceae</taxon>
        <taxon>Odoribacter</taxon>
    </lineage>
</organism>
<dbReference type="EMBL" id="ADMC01000014">
    <property type="protein sequence ID" value="EHP49415.1"/>
    <property type="molecule type" value="Genomic_DNA"/>
</dbReference>